<proteinExistence type="predicted"/>
<dbReference type="EMBL" id="AYRZ02000012">
    <property type="protein sequence ID" value="PHT66808.1"/>
    <property type="molecule type" value="Genomic_DNA"/>
</dbReference>
<reference evidence="1 2" key="1">
    <citation type="journal article" date="2014" name="Nat. Genet.">
        <title>Genome sequence of the hot pepper provides insights into the evolution of pungency in Capsicum species.</title>
        <authorList>
            <person name="Kim S."/>
            <person name="Park M."/>
            <person name="Yeom S.I."/>
            <person name="Kim Y.M."/>
            <person name="Lee J.M."/>
            <person name="Lee H.A."/>
            <person name="Seo E."/>
            <person name="Choi J."/>
            <person name="Cheong K."/>
            <person name="Kim K.T."/>
            <person name="Jung K."/>
            <person name="Lee G.W."/>
            <person name="Oh S.K."/>
            <person name="Bae C."/>
            <person name="Kim S.B."/>
            <person name="Lee H.Y."/>
            <person name="Kim S.Y."/>
            <person name="Kim M.S."/>
            <person name="Kang B.C."/>
            <person name="Jo Y.D."/>
            <person name="Yang H.B."/>
            <person name="Jeong H.J."/>
            <person name="Kang W.H."/>
            <person name="Kwon J.K."/>
            <person name="Shin C."/>
            <person name="Lim J.Y."/>
            <person name="Park J.H."/>
            <person name="Huh J.H."/>
            <person name="Kim J.S."/>
            <person name="Kim B.D."/>
            <person name="Cohen O."/>
            <person name="Paran I."/>
            <person name="Suh M.C."/>
            <person name="Lee S.B."/>
            <person name="Kim Y.K."/>
            <person name="Shin Y."/>
            <person name="Noh S.J."/>
            <person name="Park J."/>
            <person name="Seo Y.S."/>
            <person name="Kwon S.Y."/>
            <person name="Kim H.A."/>
            <person name="Park J.M."/>
            <person name="Kim H.J."/>
            <person name="Choi S.B."/>
            <person name="Bosland P.W."/>
            <person name="Reeves G."/>
            <person name="Jo S.H."/>
            <person name="Lee B.W."/>
            <person name="Cho H.T."/>
            <person name="Choi H.S."/>
            <person name="Lee M.S."/>
            <person name="Yu Y."/>
            <person name="Do Choi Y."/>
            <person name="Park B.S."/>
            <person name="van Deynze A."/>
            <person name="Ashrafi H."/>
            <person name="Hill T."/>
            <person name="Kim W.T."/>
            <person name="Pai H.S."/>
            <person name="Ahn H.K."/>
            <person name="Yeam I."/>
            <person name="Giovannoni J.J."/>
            <person name="Rose J.K."/>
            <person name="Sorensen I."/>
            <person name="Lee S.J."/>
            <person name="Kim R.W."/>
            <person name="Choi I.Y."/>
            <person name="Choi B.S."/>
            <person name="Lim J.S."/>
            <person name="Lee Y.H."/>
            <person name="Choi D."/>
        </authorList>
    </citation>
    <scope>NUCLEOTIDE SEQUENCE [LARGE SCALE GENOMIC DNA]</scope>
    <source>
        <strain evidence="2">cv. CM334</strain>
    </source>
</reference>
<keyword evidence="2" id="KW-1185">Reference proteome</keyword>
<dbReference type="AlphaFoldDB" id="A0A2G2YAM8"/>
<dbReference type="Proteomes" id="UP000222542">
    <property type="component" value="Unassembled WGS sequence"/>
</dbReference>
<evidence type="ECO:0000313" key="2">
    <source>
        <dbReference type="Proteomes" id="UP000222542"/>
    </source>
</evidence>
<accession>A0A2G2YAM8</accession>
<comment type="caution">
    <text evidence="1">The sequence shown here is derived from an EMBL/GenBank/DDBJ whole genome shotgun (WGS) entry which is preliminary data.</text>
</comment>
<sequence>MEHLIKLISYEPVVQVDCREIIDFDVVKLKKKETVVAPVPLSIVEPVAALVQTGLMLGFRKSNVNVVVAGGVSGGAIVGDIKWKDAFGSMKNGISSSSFL</sequence>
<protein>
    <submittedName>
        <fullName evidence="1">Uncharacterized protein</fullName>
    </submittedName>
</protein>
<name>A0A2G2YAM8_CAPAN</name>
<reference evidence="1 2" key="2">
    <citation type="journal article" date="2017" name="Genome Biol.">
        <title>New reference genome sequences of hot pepper reveal the massive evolution of plant disease-resistance genes by retroduplication.</title>
        <authorList>
            <person name="Kim S."/>
            <person name="Park J."/>
            <person name="Yeom S.I."/>
            <person name="Kim Y.M."/>
            <person name="Seo E."/>
            <person name="Kim K.T."/>
            <person name="Kim M.S."/>
            <person name="Lee J.M."/>
            <person name="Cheong K."/>
            <person name="Shin H.S."/>
            <person name="Kim S.B."/>
            <person name="Han K."/>
            <person name="Lee J."/>
            <person name="Park M."/>
            <person name="Lee H.A."/>
            <person name="Lee H.Y."/>
            <person name="Lee Y."/>
            <person name="Oh S."/>
            <person name="Lee J.H."/>
            <person name="Choi E."/>
            <person name="Choi E."/>
            <person name="Lee S.E."/>
            <person name="Jeon J."/>
            <person name="Kim H."/>
            <person name="Choi G."/>
            <person name="Song H."/>
            <person name="Lee J."/>
            <person name="Lee S.C."/>
            <person name="Kwon J.K."/>
            <person name="Lee H.Y."/>
            <person name="Koo N."/>
            <person name="Hong Y."/>
            <person name="Kim R.W."/>
            <person name="Kang W.H."/>
            <person name="Huh J.H."/>
            <person name="Kang B.C."/>
            <person name="Yang T.J."/>
            <person name="Lee Y.H."/>
            <person name="Bennetzen J.L."/>
            <person name="Choi D."/>
        </authorList>
    </citation>
    <scope>NUCLEOTIDE SEQUENCE [LARGE SCALE GENOMIC DNA]</scope>
    <source>
        <strain evidence="2">cv. CM334</strain>
    </source>
</reference>
<dbReference type="Gramene" id="PHT66808">
    <property type="protein sequence ID" value="PHT66808"/>
    <property type="gene ID" value="T459_31233"/>
</dbReference>
<gene>
    <name evidence="1" type="ORF">T459_31233</name>
</gene>
<evidence type="ECO:0000313" key="1">
    <source>
        <dbReference type="EMBL" id="PHT66808.1"/>
    </source>
</evidence>
<organism evidence="1 2">
    <name type="scientific">Capsicum annuum</name>
    <name type="common">Capsicum pepper</name>
    <dbReference type="NCBI Taxonomy" id="4072"/>
    <lineage>
        <taxon>Eukaryota</taxon>
        <taxon>Viridiplantae</taxon>
        <taxon>Streptophyta</taxon>
        <taxon>Embryophyta</taxon>
        <taxon>Tracheophyta</taxon>
        <taxon>Spermatophyta</taxon>
        <taxon>Magnoliopsida</taxon>
        <taxon>eudicotyledons</taxon>
        <taxon>Gunneridae</taxon>
        <taxon>Pentapetalae</taxon>
        <taxon>asterids</taxon>
        <taxon>lamiids</taxon>
        <taxon>Solanales</taxon>
        <taxon>Solanaceae</taxon>
        <taxon>Solanoideae</taxon>
        <taxon>Capsiceae</taxon>
        <taxon>Capsicum</taxon>
    </lineage>
</organism>